<dbReference type="EMBL" id="CAJOBP010003599">
    <property type="protein sequence ID" value="CAF4411586.1"/>
    <property type="molecule type" value="Genomic_DNA"/>
</dbReference>
<evidence type="ECO:0000313" key="12">
    <source>
        <dbReference type="Proteomes" id="UP000663873"/>
    </source>
</evidence>
<dbReference type="Proteomes" id="UP000663873">
    <property type="component" value="Unassembled WGS sequence"/>
</dbReference>
<dbReference type="Proteomes" id="UP000663833">
    <property type="component" value="Unassembled WGS sequence"/>
</dbReference>
<dbReference type="EMBL" id="CAJOBO010003075">
    <property type="protein sequence ID" value="CAF4479814.1"/>
    <property type="molecule type" value="Genomic_DNA"/>
</dbReference>
<organism evidence="6 11">
    <name type="scientific">Rotaria socialis</name>
    <dbReference type="NCBI Taxonomy" id="392032"/>
    <lineage>
        <taxon>Eukaryota</taxon>
        <taxon>Metazoa</taxon>
        <taxon>Spiralia</taxon>
        <taxon>Gnathifera</taxon>
        <taxon>Rotifera</taxon>
        <taxon>Eurotatoria</taxon>
        <taxon>Bdelloidea</taxon>
        <taxon>Philodinida</taxon>
        <taxon>Philodinidae</taxon>
        <taxon>Rotaria</taxon>
    </lineage>
</organism>
<evidence type="ECO:0000313" key="5">
    <source>
        <dbReference type="EMBL" id="CAF3575324.1"/>
    </source>
</evidence>
<evidence type="ECO:0000313" key="9">
    <source>
        <dbReference type="EMBL" id="CAF4541641.1"/>
    </source>
</evidence>
<feature type="chain" id="PRO_5036234393" evidence="2">
    <location>
        <begin position="18"/>
        <end position="181"/>
    </location>
</feature>
<evidence type="ECO:0000313" key="4">
    <source>
        <dbReference type="EMBL" id="CAF3386656.1"/>
    </source>
</evidence>
<dbReference type="Proteomes" id="UP000663851">
    <property type="component" value="Unassembled WGS sequence"/>
</dbReference>
<evidence type="ECO:0000313" key="6">
    <source>
        <dbReference type="EMBL" id="CAF3726560.1"/>
    </source>
</evidence>
<feature type="signal peptide" evidence="2">
    <location>
        <begin position="1"/>
        <end position="17"/>
    </location>
</feature>
<dbReference type="OrthoDB" id="10029214at2759"/>
<proteinExistence type="predicted"/>
<feature type="region of interest" description="Disordered" evidence="1">
    <location>
        <begin position="122"/>
        <end position="166"/>
    </location>
</feature>
<evidence type="ECO:0000256" key="1">
    <source>
        <dbReference type="SAM" id="MobiDB-lite"/>
    </source>
</evidence>
<evidence type="ECO:0000313" key="11">
    <source>
        <dbReference type="Proteomes" id="UP000663872"/>
    </source>
</evidence>
<keyword evidence="12" id="KW-1185">Reference proteome</keyword>
<evidence type="ECO:0000256" key="2">
    <source>
        <dbReference type="SAM" id="SignalP"/>
    </source>
</evidence>
<dbReference type="Proteomes" id="UP000663848">
    <property type="component" value="Unassembled WGS sequence"/>
</dbReference>
<gene>
    <name evidence="6" type="ORF">GRG538_LOCUS29990</name>
    <name evidence="8" type="ORF">HFQ381_LOCUS26155</name>
    <name evidence="5" type="ORF">KIK155_LOCUS19664</name>
    <name evidence="3" type="ORF">LUA448_LOCUS11228</name>
    <name evidence="9" type="ORF">QYT958_LOCUS7649</name>
    <name evidence="4" type="ORF">TIS948_LOCUS26451</name>
    <name evidence="10" type="ORF">TOA249_LOCUS26230</name>
    <name evidence="7" type="ORF">UJA718_LOCUS19859</name>
</gene>
<evidence type="ECO:0000313" key="10">
    <source>
        <dbReference type="EMBL" id="CAF4842905.1"/>
    </source>
</evidence>
<evidence type="ECO:0000313" key="3">
    <source>
        <dbReference type="EMBL" id="CAF3332178.1"/>
    </source>
</evidence>
<dbReference type="EMBL" id="CAJNYD010001360">
    <property type="protein sequence ID" value="CAF3332178.1"/>
    <property type="molecule type" value="Genomic_DNA"/>
</dbReference>
<evidence type="ECO:0000313" key="8">
    <source>
        <dbReference type="EMBL" id="CAF4479814.1"/>
    </source>
</evidence>
<dbReference type="EMBL" id="CAJOBR010000738">
    <property type="protein sequence ID" value="CAF4541641.1"/>
    <property type="molecule type" value="Genomic_DNA"/>
</dbReference>
<dbReference type="Proteomes" id="UP000663838">
    <property type="component" value="Unassembled WGS sequence"/>
</dbReference>
<protein>
    <submittedName>
        <fullName evidence="6">Uncharacterized protein</fullName>
    </submittedName>
</protein>
<dbReference type="Proteomes" id="UP000663872">
    <property type="component" value="Unassembled WGS sequence"/>
</dbReference>
<comment type="caution">
    <text evidence="6">The sequence shown here is derived from an EMBL/GenBank/DDBJ whole genome shotgun (WGS) entry which is preliminary data.</text>
</comment>
<dbReference type="EMBL" id="CAJOBS010003020">
    <property type="protein sequence ID" value="CAF4842905.1"/>
    <property type="molecule type" value="Genomic_DNA"/>
</dbReference>
<dbReference type="Proteomes" id="UP000663825">
    <property type="component" value="Unassembled WGS sequence"/>
</dbReference>
<keyword evidence="2" id="KW-0732">Signal</keyword>
<dbReference type="EMBL" id="CAJNYT010005284">
    <property type="protein sequence ID" value="CAF3726560.1"/>
    <property type="molecule type" value="Genomic_DNA"/>
</dbReference>
<reference evidence="6" key="1">
    <citation type="submission" date="2021-02" db="EMBL/GenBank/DDBJ databases">
        <authorList>
            <person name="Nowell W R."/>
        </authorList>
    </citation>
    <scope>NUCLEOTIDE SEQUENCE</scope>
</reference>
<sequence>MRTVFAVFLLFITYVASYPSFREAATDNDENENNFELKLRSILNHLSNEKNDDEHMTRSLASENNYESDDDADDYLFSKRQGGHNIVDKQSKCEIECIYTQRHPQTGKGKSIKDAAKACRQMCPNTSKRRSGNKTGVQKTDKNKKFNQRQLSDDDSSEEQNNQRREFYDFLLDQIQRNNNE</sequence>
<evidence type="ECO:0000313" key="7">
    <source>
        <dbReference type="EMBL" id="CAF4411586.1"/>
    </source>
</evidence>
<dbReference type="EMBL" id="CAJNXB010004661">
    <property type="protein sequence ID" value="CAF3386656.1"/>
    <property type="molecule type" value="Genomic_DNA"/>
</dbReference>
<dbReference type="EMBL" id="CAJNYV010003466">
    <property type="protein sequence ID" value="CAF3575324.1"/>
    <property type="molecule type" value="Genomic_DNA"/>
</dbReference>
<name>A0A818WKZ5_9BILA</name>
<dbReference type="AlphaFoldDB" id="A0A818WKZ5"/>
<dbReference type="Proteomes" id="UP000663865">
    <property type="component" value="Unassembled WGS sequence"/>
</dbReference>
<accession>A0A818WKZ5</accession>